<name>A0A9E2L2P4_9SPIR</name>
<reference evidence="1" key="1">
    <citation type="journal article" date="2021" name="PeerJ">
        <title>Extensive microbial diversity within the chicken gut microbiome revealed by metagenomics and culture.</title>
        <authorList>
            <person name="Gilroy R."/>
            <person name="Ravi A."/>
            <person name="Getino M."/>
            <person name="Pursley I."/>
            <person name="Horton D.L."/>
            <person name="Alikhan N.F."/>
            <person name="Baker D."/>
            <person name="Gharbi K."/>
            <person name="Hall N."/>
            <person name="Watson M."/>
            <person name="Adriaenssens E.M."/>
            <person name="Foster-Nyarko E."/>
            <person name="Jarju S."/>
            <person name="Secka A."/>
            <person name="Antonio M."/>
            <person name="Oren A."/>
            <person name="Chaudhuri R.R."/>
            <person name="La Ragione R."/>
            <person name="Hildebrand F."/>
            <person name="Pallen M.J."/>
        </authorList>
    </citation>
    <scope>NUCLEOTIDE SEQUENCE</scope>
    <source>
        <strain evidence="1">Gambia15-2214</strain>
    </source>
</reference>
<keyword evidence="1" id="KW-0131">Cell cycle</keyword>
<evidence type="ECO:0000313" key="1">
    <source>
        <dbReference type="EMBL" id="MBU3850613.1"/>
    </source>
</evidence>
<comment type="caution">
    <text evidence="1">The sequence shown here is derived from an EMBL/GenBank/DDBJ whole genome shotgun (WGS) entry which is preliminary data.</text>
</comment>
<dbReference type="EMBL" id="JAHLFV010000200">
    <property type="protein sequence ID" value="MBU3850613.1"/>
    <property type="molecule type" value="Genomic_DNA"/>
</dbReference>
<dbReference type="Proteomes" id="UP000823914">
    <property type="component" value="Unassembled WGS sequence"/>
</dbReference>
<protein>
    <submittedName>
        <fullName evidence="1">Cell division protein FtsL</fullName>
    </submittedName>
</protein>
<sequence>MSSKKLFFKNVAVCLIAVSIPLFLVINSIQARRCALLEKEIAKMEQTQSAMVEDNKTLITGISVLAGADRIESLAGELGLKLAETEDIIRVEMGK</sequence>
<organism evidence="1 2">
    <name type="scientific">Candidatus Treponema excrementipullorum</name>
    <dbReference type="NCBI Taxonomy" id="2838768"/>
    <lineage>
        <taxon>Bacteria</taxon>
        <taxon>Pseudomonadati</taxon>
        <taxon>Spirochaetota</taxon>
        <taxon>Spirochaetia</taxon>
        <taxon>Spirochaetales</taxon>
        <taxon>Treponemataceae</taxon>
        <taxon>Treponema</taxon>
    </lineage>
</organism>
<proteinExistence type="predicted"/>
<dbReference type="GO" id="GO:0051301">
    <property type="term" value="P:cell division"/>
    <property type="evidence" value="ECO:0007669"/>
    <property type="project" value="UniProtKB-KW"/>
</dbReference>
<gene>
    <name evidence="1" type="ORF">IAA16_08610</name>
</gene>
<accession>A0A9E2L2P4</accession>
<evidence type="ECO:0000313" key="2">
    <source>
        <dbReference type="Proteomes" id="UP000823914"/>
    </source>
</evidence>
<keyword evidence="1" id="KW-0132">Cell division</keyword>
<dbReference type="AlphaFoldDB" id="A0A9E2L2P4"/>
<reference evidence="1" key="2">
    <citation type="submission" date="2021-04" db="EMBL/GenBank/DDBJ databases">
        <authorList>
            <person name="Gilroy R."/>
        </authorList>
    </citation>
    <scope>NUCLEOTIDE SEQUENCE</scope>
    <source>
        <strain evidence="1">Gambia15-2214</strain>
    </source>
</reference>